<dbReference type="Pfam" id="PF02638">
    <property type="entry name" value="GHL10"/>
    <property type="match status" value="2"/>
</dbReference>
<dbReference type="PROSITE" id="PS51318">
    <property type="entry name" value="TAT"/>
    <property type="match status" value="1"/>
</dbReference>
<dbReference type="PANTHER" id="PTHR43405:SF1">
    <property type="entry name" value="GLYCOSYL HYDROLASE DIGH"/>
    <property type="match status" value="1"/>
</dbReference>
<keyword evidence="1" id="KW-0732">Signal</keyword>
<dbReference type="Proteomes" id="UP000185557">
    <property type="component" value="Unassembled WGS sequence"/>
</dbReference>
<dbReference type="EMBL" id="MRCG01000019">
    <property type="protein sequence ID" value="OKH45001.1"/>
    <property type="molecule type" value="Genomic_DNA"/>
</dbReference>
<evidence type="ECO:0000259" key="3">
    <source>
        <dbReference type="PROSITE" id="PS51272"/>
    </source>
</evidence>
<evidence type="ECO:0000256" key="1">
    <source>
        <dbReference type="ARBA" id="ARBA00022729"/>
    </source>
</evidence>
<evidence type="ECO:0000313" key="5">
    <source>
        <dbReference type="Proteomes" id="UP000185557"/>
    </source>
</evidence>
<dbReference type="PROSITE" id="PS51272">
    <property type="entry name" value="SLH"/>
    <property type="match status" value="2"/>
</dbReference>
<dbReference type="InterPro" id="IPR017853">
    <property type="entry name" value="GH"/>
</dbReference>
<dbReference type="InterPro" id="IPR003790">
    <property type="entry name" value="GHL10"/>
</dbReference>
<reference evidence="4 5" key="1">
    <citation type="submission" date="2016-11" db="EMBL/GenBank/DDBJ databases">
        <title>Draft Genome Sequences of Nine Cyanobacterial Strains from Diverse Habitats.</title>
        <authorList>
            <person name="Zhu T."/>
            <person name="Hou S."/>
            <person name="Lu X."/>
            <person name="Hess W.R."/>
        </authorList>
    </citation>
    <scope>NUCLEOTIDE SEQUENCE [LARGE SCALE GENOMIC DNA]</scope>
    <source>
        <strain evidence="4 5">NIES-30</strain>
    </source>
</reference>
<dbReference type="Pfam" id="PF00395">
    <property type="entry name" value="SLH"/>
    <property type="match status" value="1"/>
</dbReference>
<feature type="domain" description="SLH" evidence="3">
    <location>
        <begin position="70"/>
        <end position="133"/>
    </location>
</feature>
<dbReference type="Gene3D" id="3.20.20.80">
    <property type="entry name" value="Glycosidases"/>
    <property type="match status" value="2"/>
</dbReference>
<accession>A0A1U7J071</accession>
<dbReference type="STRING" id="549789.NIES30_21180"/>
<dbReference type="AlphaFoldDB" id="A0A1U7J071"/>
<protein>
    <recommendedName>
        <fullName evidence="3">SLH domain-containing protein</fullName>
    </recommendedName>
</protein>
<name>A0A1U7J071_9CYAN</name>
<sequence length="714" mass="79255">MGRGWRRSLLSFSAALILAVGGSGLLPLLPKAVAMVPVEVAQATGPKQELGDQAEPGLALPRPNLPRPSVPVVIPTDIQNHWAKDCITELVEQRLIAPDARGLFHPNDPILWGDYVTLLNLISPVGPAQSWANPLERALGVQTAPTVAAHYPDAYFQRDRPLVRAEGIMALATKLGGSYQIAANTIINTSLEDGRQVPPYAREGVALALTQGVVVNYPQGNRLNPTQRLTRGEAVALLCHVAPNNPALSQTIDPAWVAQAQTPAVASPARETRGVWLTNVDSQVLFSTESLQAAVTRLADLNFNTLYPVVWNYGHTLYPSATARRELGVSQHLYGDLRAPGPASESDGQGPAGQRDMMREAIAMGHARGMAVVPWFEFGFMAPANYELYRRHPDWFTQKRVEPTPPDPEPLAPRDSTRPRDVPKLAASLHTKQAAKLTPALDVPKAGELAREKQRTDQWLAQDDFLPDPDVVNDPGIWMEGNVIPRRWMNPFHPQVQKFQLELINELVSNYEVDGFQFDDHLGLPVDFGYDPFTINLYRAEHGGRTPPNDPQDAEWMAWRASKISDFLAEVHKLVKARRPNAVVSISPNPYPFAFTNYLQDWPTWVNRGIVDELVVQVYRSDNNRFMWEMNKPSIQAARRKIPVNIGILSGLRAAPVKMDFITDQMAAVRDRAYSGMSFFFYESLWISPPPETAEQRVGKLQQAFATPATRPTR</sequence>
<dbReference type="InterPro" id="IPR001119">
    <property type="entry name" value="SLH_dom"/>
</dbReference>
<gene>
    <name evidence="4" type="ORF">NIES30_21180</name>
</gene>
<keyword evidence="5" id="KW-1185">Reference proteome</keyword>
<evidence type="ECO:0000313" key="4">
    <source>
        <dbReference type="EMBL" id="OKH45001.1"/>
    </source>
</evidence>
<feature type="region of interest" description="Disordered" evidence="2">
    <location>
        <begin position="335"/>
        <end position="354"/>
    </location>
</feature>
<comment type="caution">
    <text evidence="4">The sequence shown here is derived from an EMBL/GenBank/DDBJ whole genome shotgun (WGS) entry which is preliminary data.</text>
</comment>
<feature type="region of interest" description="Disordered" evidence="2">
    <location>
        <begin position="398"/>
        <end position="421"/>
    </location>
</feature>
<dbReference type="PANTHER" id="PTHR43405">
    <property type="entry name" value="GLYCOSYL HYDROLASE DIGH"/>
    <property type="match status" value="1"/>
</dbReference>
<proteinExistence type="predicted"/>
<dbReference type="InterPro" id="IPR006311">
    <property type="entry name" value="TAT_signal"/>
</dbReference>
<evidence type="ECO:0000256" key="2">
    <source>
        <dbReference type="SAM" id="MobiDB-lite"/>
    </source>
</evidence>
<organism evidence="4 5">
    <name type="scientific">Phormidium tenue NIES-30</name>
    <dbReference type="NCBI Taxonomy" id="549789"/>
    <lineage>
        <taxon>Bacteria</taxon>
        <taxon>Bacillati</taxon>
        <taxon>Cyanobacteriota</taxon>
        <taxon>Cyanophyceae</taxon>
        <taxon>Oscillatoriophycideae</taxon>
        <taxon>Oscillatoriales</taxon>
        <taxon>Oscillatoriaceae</taxon>
        <taxon>Phormidium</taxon>
    </lineage>
</organism>
<dbReference type="InterPro" id="IPR052177">
    <property type="entry name" value="Divisome_Glycosyl_Hydrolase"/>
</dbReference>
<dbReference type="SUPFAM" id="SSF51445">
    <property type="entry name" value="(Trans)glycosidases"/>
    <property type="match status" value="2"/>
</dbReference>
<dbReference type="RefSeq" id="WP_073610442.1">
    <property type="nucleotide sequence ID" value="NZ_MRCG01000019.1"/>
</dbReference>
<feature type="domain" description="SLH" evidence="3">
    <location>
        <begin position="188"/>
        <end position="252"/>
    </location>
</feature>